<dbReference type="Pfam" id="PF12801">
    <property type="entry name" value="Fer4_5"/>
    <property type="match status" value="1"/>
</dbReference>
<proteinExistence type="predicted"/>
<dbReference type="GO" id="GO:0046872">
    <property type="term" value="F:metal ion binding"/>
    <property type="evidence" value="ECO:0007669"/>
    <property type="project" value="UniProtKB-KW"/>
</dbReference>
<dbReference type="PANTHER" id="PTHR30176">
    <property type="entry name" value="FERREDOXIN-TYPE PROTEIN NAPH"/>
    <property type="match status" value="1"/>
</dbReference>
<dbReference type="Pfam" id="PF11614">
    <property type="entry name" value="FixG_C"/>
    <property type="match status" value="1"/>
</dbReference>
<dbReference type="AlphaFoldDB" id="A0AAX0LC83"/>
<dbReference type="Pfam" id="PF13746">
    <property type="entry name" value="Fer4_18"/>
    <property type="match status" value="1"/>
</dbReference>
<evidence type="ECO:0000256" key="1">
    <source>
        <dbReference type="ARBA" id="ARBA00022448"/>
    </source>
</evidence>
<keyword evidence="5" id="KW-0408">Iron</keyword>
<feature type="transmembrane region" description="Helical" evidence="7">
    <location>
        <begin position="119"/>
        <end position="139"/>
    </location>
</feature>
<dbReference type="PROSITE" id="PS00198">
    <property type="entry name" value="4FE4S_FER_1"/>
    <property type="match status" value="1"/>
</dbReference>
<dbReference type="InterPro" id="IPR017896">
    <property type="entry name" value="4Fe4S_Fe-S-bd"/>
</dbReference>
<comment type="caution">
    <text evidence="9">The sequence shown here is derived from an EMBL/GenBank/DDBJ whole genome shotgun (WGS) entry which is preliminary data.</text>
</comment>
<feature type="transmembrane region" description="Helical" evidence="7">
    <location>
        <begin position="7"/>
        <end position="23"/>
    </location>
</feature>
<evidence type="ECO:0000256" key="6">
    <source>
        <dbReference type="ARBA" id="ARBA00023014"/>
    </source>
</evidence>
<dbReference type="SUPFAM" id="SSF54862">
    <property type="entry name" value="4Fe-4S ferredoxins"/>
    <property type="match status" value="1"/>
</dbReference>
<name>A0AAX0LC83_9BACT</name>
<keyword evidence="7" id="KW-1133">Transmembrane helix</keyword>
<gene>
    <name evidence="9" type="ORF">BFG04_07545</name>
</gene>
<evidence type="ECO:0000313" key="9">
    <source>
        <dbReference type="EMBL" id="OPA82101.1"/>
    </source>
</evidence>
<dbReference type="InterPro" id="IPR013783">
    <property type="entry name" value="Ig-like_fold"/>
</dbReference>
<dbReference type="PROSITE" id="PS51379">
    <property type="entry name" value="4FE4S_FER_2"/>
    <property type="match status" value="1"/>
</dbReference>
<evidence type="ECO:0000313" key="10">
    <source>
        <dbReference type="Proteomes" id="UP000189728"/>
    </source>
</evidence>
<protein>
    <submittedName>
        <fullName evidence="9">Cytochrome c oxidase accessory protein CcoG</fullName>
    </submittedName>
</protein>
<dbReference type="Gene3D" id="3.30.70.20">
    <property type="match status" value="1"/>
</dbReference>
<dbReference type="RefSeq" id="WP_069633182.1">
    <property type="nucleotide sequence ID" value="NZ_CP012546.1"/>
</dbReference>
<keyword evidence="6" id="KW-0411">Iron-sulfur</keyword>
<keyword evidence="3" id="KW-0479">Metal-binding</keyword>
<dbReference type="GO" id="GO:0051539">
    <property type="term" value="F:4 iron, 4 sulfur cluster binding"/>
    <property type="evidence" value="ECO:0007669"/>
    <property type="project" value="UniProtKB-KW"/>
</dbReference>
<evidence type="ECO:0000256" key="5">
    <source>
        <dbReference type="ARBA" id="ARBA00023004"/>
    </source>
</evidence>
<dbReference type="Proteomes" id="UP000189728">
    <property type="component" value="Unassembled WGS sequence"/>
</dbReference>
<dbReference type="GO" id="GO:0005886">
    <property type="term" value="C:plasma membrane"/>
    <property type="evidence" value="ECO:0007669"/>
    <property type="project" value="TreeGrafter"/>
</dbReference>
<dbReference type="Gene3D" id="2.60.40.10">
    <property type="entry name" value="Immunoglobulins"/>
    <property type="match status" value="1"/>
</dbReference>
<dbReference type="InterPro" id="IPR051684">
    <property type="entry name" value="Electron_Trans/Redox"/>
</dbReference>
<keyword evidence="4" id="KW-0249">Electron transport</keyword>
<feature type="transmembrane region" description="Helical" evidence="7">
    <location>
        <begin position="53"/>
        <end position="78"/>
    </location>
</feature>
<evidence type="ECO:0000256" key="7">
    <source>
        <dbReference type="SAM" id="Phobius"/>
    </source>
</evidence>
<keyword evidence="7" id="KW-0472">Membrane</keyword>
<dbReference type="NCBIfam" id="TIGR02745">
    <property type="entry name" value="ccoG_rdxA_fixG"/>
    <property type="match status" value="1"/>
</dbReference>
<dbReference type="EMBL" id="MCRK01000003">
    <property type="protein sequence ID" value="OPA82101.1"/>
    <property type="molecule type" value="Genomic_DNA"/>
</dbReference>
<dbReference type="InterPro" id="IPR017900">
    <property type="entry name" value="4Fe4S_Fe_S_CS"/>
</dbReference>
<sequence length="438" mass="51100">MYAKKRYLSFFIITCIAMFLPFLKVNDNHLFLLNFDKKELNLFFIKFDMQELYLMPFIFIILFLFIFFMTTLGGRVWCGWSCPQTIFRTFYRDLLQTKLLKIRKNVKNKQQNTQNGIKSIVAIVIWTCVSFIIACNFMLYFIPSDYFLDYLSNPSEHKVLIGILAIITSWLVFDIAFLAEKFCIYICPYARIQSVMFDNDTMQVIYNEKRGGKIFDGAVKLWKKPPNELDECTGCESCVKICPTHIDIRRGMQLDCINCLECVDACSLVMQKLGKTSLITWTSQNATQNNTKVKFARFRTIAYCVVLTIACVVLFLMSGKKENMLLNINRTSELYKIVDNNIVENYYIFLFQNTDKKDHSYFFDTNNTNIKILSPKKPFDIKAGYKKKIIVTLASENLNQNSTKDIPTKIKIKAFANDSKELISVERDTIFVYPKKIR</sequence>
<keyword evidence="2" id="KW-0004">4Fe-4S</keyword>
<organism evidence="9 10">
    <name type="scientific">Campylobacter pinnipediorum subsp. pinnipediorum</name>
    <dbReference type="NCBI Taxonomy" id="1660067"/>
    <lineage>
        <taxon>Bacteria</taxon>
        <taxon>Pseudomonadati</taxon>
        <taxon>Campylobacterota</taxon>
        <taxon>Epsilonproteobacteria</taxon>
        <taxon>Campylobacterales</taxon>
        <taxon>Campylobacteraceae</taxon>
        <taxon>Campylobacter</taxon>
    </lineage>
</organism>
<evidence type="ECO:0000259" key="8">
    <source>
        <dbReference type="PROSITE" id="PS51379"/>
    </source>
</evidence>
<keyword evidence="1" id="KW-0813">Transport</keyword>
<evidence type="ECO:0000256" key="3">
    <source>
        <dbReference type="ARBA" id="ARBA00022723"/>
    </source>
</evidence>
<dbReference type="InterPro" id="IPR014116">
    <property type="entry name" value="Cyt_c_oxidase_cbb3_FixG"/>
</dbReference>
<evidence type="ECO:0000256" key="2">
    <source>
        <dbReference type="ARBA" id="ARBA00022485"/>
    </source>
</evidence>
<feature type="transmembrane region" description="Helical" evidence="7">
    <location>
        <begin position="159"/>
        <end position="179"/>
    </location>
</feature>
<feature type="domain" description="4Fe-4S ferredoxin-type" evidence="8">
    <location>
        <begin position="223"/>
        <end position="251"/>
    </location>
</feature>
<dbReference type="InterPro" id="IPR032879">
    <property type="entry name" value="FixG_C"/>
</dbReference>
<evidence type="ECO:0000256" key="4">
    <source>
        <dbReference type="ARBA" id="ARBA00022982"/>
    </source>
</evidence>
<reference evidence="9 10" key="1">
    <citation type="submission" date="2016-08" db="EMBL/GenBank/DDBJ databases">
        <title>Campylobacter species from sea mammals.</title>
        <authorList>
            <person name="Gilbert M.J."/>
            <person name="Byrne B.A."/>
            <person name="Zomer A.L."/>
            <person name="Wagenaar J.A."/>
        </authorList>
    </citation>
    <scope>NUCLEOTIDE SEQUENCE [LARGE SCALE GENOMIC DNA]</scope>
    <source>
        <strain evidence="9 10">1105248</strain>
    </source>
</reference>
<accession>A0AAX0LC83</accession>
<dbReference type="PANTHER" id="PTHR30176:SF3">
    <property type="entry name" value="FERREDOXIN-TYPE PROTEIN NAPH"/>
    <property type="match status" value="1"/>
</dbReference>
<keyword evidence="7" id="KW-0812">Transmembrane</keyword>
<feature type="transmembrane region" description="Helical" evidence="7">
    <location>
        <begin position="300"/>
        <end position="319"/>
    </location>
</feature>